<dbReference type="PANTHER" id="PTHR12205">
    <property type="entry name" value="CENTROMERE/KINETOCHORE PROTEIN ZW10"/>
    <property type="match status" value="1"/>
</dbReference>
<reference evidence="3 4" key="1">
    <citation type="submission" date="2014-04" db="EMBL/GenBank/DDBJ databases">
        <authorList>
            <consortium name="DOE Joint Genome Institute"/>
            <person name="Kuo A."/>
            <person name="Martino E."/>
            <person name="Perotto S."/>
            <person name="Kohler A."/>
            <person name="Nagy L.G."/>
            <person name="Floudas D."/>
            <person name="Copeland A."/>
            <person name="Barry K.W."/>
            <person name="Cichocki N."/>
            <person name="Veneault-Fourrey C."/>
            <person name="LaButti K."/>
            <person name="Lindquist E.A."/>
            <person name="Lipzen A."/>
            <person name="Lundell T."/>
            <person name="Morin E."/>
            <person name="Murat C."/>
            <person name="Sun H."/>
            <person name="Tunlid A."/>
            <person name="Henrissat B."/>
            <person name="Grigoriev I.V."/>
            <person name="Hibbett D.S."/>
            <person name="Martin F."/>
            <person name="Nordberg H.P."/>
            <person name="Cantor M.N."/>
            <person name="Hua S.X."/>
        </authorList>
    </citation>
    <scope>NUCLEOTIDE SEQUENCE [LARGE SCALE GENOMIC DNA]</scope>
    <source>
        <strain evidence="3 4">Zn</strain>
    </source>
</reference>
<dbReference type="OrthoDB" id="534815at2759"/>
<dbReference type="InterPro" id="IPR046362">
    <property type="entry name" value="Zw10/DSL1_C_sf"/>
</dbReference>
<evidence type="ECO:0000256" key="1">
    <source>
        <dbReference type="SAM" id="MobiDB-lite"/>
    </source>
</evidence>
<gene>
    <name evidence="3" type="ORF">OIDMADRAFT_118031</name>
</gene>
<dbReference type="GO" id="GO:0005737">
    <property type="term" value="C:cytoplasm"/>
    <property type="evidence" value="ECO:0007669"/>
    <property type="project" value="GOC"/>
</dbReference>
<dbReference type="Proteomes" id="UP000054321">
    <property type="component" value="Unassembled WGS sequence"/>
</dbReference>
<dbReference type="Pfam" id="PF22766">
    <property type="entry name" value="ZW10_C2"/>
    <property type="match status" value="1"/>
</dbReference>
<sequence>MSSADIQARIGPVLVNYAENGTFPGEESVAAAHIEDTILPDALDVLNMAKTELETEVREISRQNLPDVEAWMANARAVHEDLERLRRLATDIVREAEVDEDRLELLQDREAHMQLLERETLFNKRLSEALLCIHQVNDALDQTEEIAGKRNILKALKLLAETWQMIDKLPVTRTRTARLLDDRCFDLRLYIHEQLSSVWQNLIHWNKEDKKILTINVTIEGVGTSLDEAITSFKAFRELDTIAKQLWEDLDNFILKPRTDIQHRAFVSETEPGKSIKSLMEDLELVVQFLLQNLPNELVKCLSKIMMPIIFTRVKEQWLDPAVPSSMEGVGEYQQSLTQVNAFAATLDSLNWPATEGFYDWVSNAHKIWLSKRKETALDWTRNQLALGVGTPTIAHHFEKQMVAENKDIQGPAQTGGTEVADWDAGWETPVDEECAASDTQKSQTNPSLNDDDDAADAWGWGDDESTDEPISDPKPIEDVQPSTQLEQRSEMRVVTLSEPYWISTVPKLVFDIIKAIYDDGAELMKPENEATPVSAAAAGLFSIPTQILAMYRAVSPYYYSRDASGNMYTYNDTIWLCDKFREFISAWDSRHALSPRTRGFIKLNTEIEKLVSFGKRAYTNELTSQRTVINDFLGGGQNFLESSRREELEQGIDTVITHIKSTSEAWKNVLSYSAWASAVGFLVNTVAKKIISDVFDRDDLGADEANLIAELIVKVTALDDLFIPDSQSVQSSGGKNGTESVDYASMDLGTAPLTARFADKWLKMQYLGEVLQSNLANIRFLWFESSLSLEFTKEEVVDLILLSFENNSQVRGLIKEIKDSEVKETDEQS</sequence>
<organism evidence="3 4">
    <name type="scientific">Oidiodendron maius (strain Zn)</name>
    <dbReference type="NCBI Taxonomy" id="913774"/>
    <lineage>
        <taxon>Eukaryota</taxon>
        <taxon>Fungi</taxon>
        <taxon>Dikarya</taxon>
        <taxon>Ascomycota</taxon>
        <taxon>Pezizomycotina</taxon>
        <taxon>Leotiomycetes</taxon>
        <taxon>Leotiomycetes incertae sedis</taxon>
        <taxon>Myxotrichaceae</taxon>
        <taxon>Oidiodendron</taxon>
    </lineage>
</organism>
<dbReference type="GO" id="GO:0007094">
    <property type="term" value="P:mitotic spindle assembly checkpoint signaling"/>
    <property type="evidence" value="ECO:0007669"/>
    <property type="project" value="TreeGrafter"/>
</dbReference>
<keyword evidence="4" id="KW-1185">Reference proteome</keyword>
<feature type="compositionally biased region" description="Polar residues" evidence="1">
    <location>
        <begin position="438"/>
        <end position="449"/>
    </location>
</feature>
<accession>A0A0C3DP65</accession>
<dbReference type="GO" id="GO:0006888">
    <property type="term" value="P:endoplasmic reticulum to Golgi vesicle-mediated transport"/>
    <property type="evidence" value="ECO:0007669"/>
    <property type="project" value="TreeGrafter"/>
</dbReference>
<feature type="compositionally biased region" description="Acidic residues" evidence="1">
    <location>
        <begin position="450"/>
        <end position="471"/>
    </location>
</feature>
<dbReference type="PANTHER" id="PTHR12205:SF0">
    <property type="entry name" value="CENTROMERE_KINETOCHORE PROTEIN ZW10 HOMOLOG"/>
    <property type="match status" value="1"/>
</dbReference>
<dbReference type="AlphaFoldDB" id="A0A0C3DP65"/>
<dbReference type="GO" id="GO:1990423">
    <property type="term" value="C:RZZ complex"/>
    <property type="evidence" value="ECO:0007669"/>
    <property type="project" value="TreeGrafter"/>
</dbReference>
<feature type="domain" description="ZW10 C-terminal helical" evidence="2">
    <location>
        <begin position="653"/>
        <end position="810"/>
    </location>
</feature>
<evidence type="ECO:0000313" key="3">
    <source>
        <dbReference type="EMBL" id="KIN03848.1"/>
    </source>
</evidence>
<evidence type="ECO:0000259" key="2">
    <source>
        <dbReference type="Pfam" id="PF22766"/>
    </source>
</evidence>
<reference evidence="4" key="2">
    <citation type="submission" date="2015-01" db="EMBL/GenBank/DDBJ databases">
        <title>Evolutionary Origins and Diversification of the Mycorrhizal Mutualists.</title>
        <authorList>
            <consortium name="DOE Joint Genome Institute"/>
            <consortium name="Mycorrhizal Genomics Consortium"/>
            <person name="Kohler A."/>
            <person name="Kuo A."/>
            <person name="Nagy L.G."/>
            <person name="Floudas D."/>
            <person name="Copeland A."/>
            <person name="Barry K.W."/>
            <person name="Cichocki N."/>
            <person name="Veneault-Fourrey C."/>
            <person name="LaButti K."/>
            <person name="Lindquist E.A."/>
            <person name="Lipzen A."/>
            <person name="Lundell T."/>
            <person name="Morin E."/>
            <person name="Murat C."/>
            <person name="Riley R."/>
            <person name="Ohm R."/>
            <person name="Sun H."/>
            <person name="Tunlid A."/>
            <person name="Henrissat B."/>
            <person name="Grigoriev I.V."/>
            <person name="Hibbett D.S."/>
            <person name="Martin F."/>
        </authorList>
    </citation>
    <scope>NUCLEOTIDE SEQUENCE [LARGE SCALE GENOMIC DNA]</scope>
    <source>
        <strain evidence="4">Zn</strain>
    </source>
</reference>
<feature type="region of interest" description="Disordered" evidence="1">
    <location>
        <begin position="433"/>
        <end position="487"/>
    </location>
</feature>
<proteinExistence type="predicted"/>
<dbReference type="STRING" id="913774.A0A0C3DP65"/>
<evidence type="ECO:0000313" key="4">
    <source>
        <dbReference type="Proteomes" id="UP000054321"/>
    </source>
</evidence>
<dbReference type="InParanoid" id="A0A0C3DP65"/>
<protein>
    <recommendedName>
        <fullName evidence="2">ZW10 C-terminal helical domain-containing protein</fullName>
    </recommendedName>
</protein>
<dbReference type="HOGENOM" id="CLU_006571_0_0_1"/>
<dbReference type="EMBL" id="KN832873">
    <property type="protein sequence ID" value="KIN03848.1"/>
    <property type="molecule type" value="Genomic_DNA"/>
</dbReference>
<dbReference type="InterPro" id="IPR055148">
    <property type="entry name" value="ZW10_C_2"/>
</dbReference>
<dbReference type="Gene3D" id="1.10.357.150">
    <property type="match status" value="1"/>
</dbReference>
<name>A0A0C3DP65_OIDMZ</name>